<keyword evidence="2 3" id="KW-0808">Transferase</keyword>
<dbReference type="PANTHER" id="PTHR30160:SF1">
    <property type="entry name" value="LIPOPOLYSACCHARIDE 1,2-N-ACETYLGLUCOSAMINETRANSFERASE-RELATED"/>
    <property type="match status" value="1"/>
</dbReference>
<dbReference type="CDD" id="cd03789">
    <property type="entry name" value="GT9_LPS_heptosyltransferase"/>
    <property type="match status" value="1"/>
</dbReference>
<reference evidence="3" key="1">
    <citation type="journal article" date="2020" name="mSystems">
        <title>Genome- and Community-Level Interaction Insights into Carbon Utilization and Element Cycling Functions of Hydrothermarchaeota in Hydrothermal Sediment.</title>
        <authorList>
            <person name="Zhou Z."/>
            <person name="Liu Y."/>
            <person name="Xu W."/>
            <person name="Pan J."/>
            <person name="Luo Z.H."/>
            <person name="Li M."/>
        </authorList>
    </citation>
    <scope>NUCLEOTIDE SEQUENCE [LARGE SCALE GENOMIC DNA]</scope>
    <source>
        <strain evidence="3">SpSt-500</strain>
    </source>
</reference>
<name>A0A832DJ56_9BACT</name>
<evidence type="ECO:0000313" key="3">
    <source>
        <dbReference type="EMBL" id="HGT47075.1"/>
    </source>
</evidence>
<protein>
    <submittedName>
        <fullName evidence="3">Lipopolysaccharide heptosyltransferase family protein</fullName>
    </submittedName>
</protein>
<evidence type="ECO:0000256" key="1">
    <source>
        <dbReference type="ARBA" id="ARBA00022676"/>
    </source>
</evidence>
<evidence type="ECO:0000256" key="2">
    <source>
        <dbReference type="ARBA" id="ARBA00022679"/>
    </source>
</evidence>
<dbReference type="Pfam" id="PF01075">
    <property type="entry name" value="Glyco_transf_9"/>
    <property type="match status" value="1"/>
</dbReference>
<organism evidence="3">
    <name type="scientific">Ignavibacterium album</name>
    <dbReference type="NCBI Taxonomy" id="591197"/>
    <lineage>
        <taxon>Bacteria</taxon>
        <taxon>Pseudomonadati</taxon>
        <taxon>Ignavibacteriota</taxon>
        <taxon>Ignavibacteria</taxon>
        <taxon>Ignavibacteriales</taxon>
        <taxon>Ignavibacteriaceae</taxon>
        <taxon>Ignavibacterium</taxon>
    </lineage>
</organism>
<dbReference type="GO" id="GO:0008713">
    <property type="term" value="F:ADP-heptose-lipopolysaccharide heptosyltransferase activity"/>
    <property type="evidence" value="ECO:0007669"/>
    <property type="project" value="TreeGrafter"/>
</dbReference>
<keyword evidence="1" id="KW-0328">Glycosyltransferase</keyword>
<dbReference type="GO" id="GO:0009244">
    <property type="term" value="P:lipopolysaccharide core region biosynthetic process"/>
    <property type="evidence" value="ECO:0007669"/>
    <property type="project" value="TreeGrafter"/>
</dbReference>
<dbReference type="AlphaFoldDB" id="A0A832DJ56"/>
<proteinExistence type="predicted"/>
<sequence length="342" mass="38372">MMKKKINPSDIKKILCIKPRGIGDIILSTIVLENLSSFFPDAQIHYLTEEFAKDAISSHPLLHKVLTYKKDGSLISIVKQIRSEKYDIVFDLYSNPRTAQITFLSGAKFRIGYAYRGRKYAYNIKSQVGRGETHSAEHNLELLKVAGIPISSKKINYKLTNESEEFANSFISNLIRKEFIIGIMPSGGWDSKRCPKEKWVEILTSLSEKVSCNILILWGPEDFDDANFIKNNVSDSTLAPETNIKQIAGLLSKCNLVIANDSGPMHLSAALGIPTIGLFGPTDPKKHGPYSDKSDYVIKSDLHCIVCNKLICPYNKECFYQMDTDEIISKAIKLLKTDAKKN</sequence>
<gene>
    <name evidence="3" type="ORF">ENS56_03475</name>
</gene>
<dbReference type="PANTHER" id="PTHR30160">
    <property type="entry name" value="TETRAACYLDISACCHARIDE 4'-KINASE-RELATED"/>
    <property type="match status" value="1"/>
</dbReference>
<dbReference type="InterPro" id="IPR002201">
    <property type="entry name" value="Glyco_trans_9"/>
</dbReference>
<dbReference type="SUPFAM" id="SSF53756">
    <property type="entry name" value="UDP-Glycosyltransferase/glycogen phosphorylase"/>
    <property type="match status" value="1"/>
</dbReference>
<dbReference type="Gene3D" id="3.40.50.2000">
    <property type="entry name" value="Glycogen Phosphorylase B"/>
    <property type="match status" value="2"/>
</dbReference>
<accession>A0A832DJ56</accession>
<dbReference type="EMBL" id="DSVI01000004">
    <property type="protein sequence ID" value="HGT47075.1"/>
    <property type="molecule type" value="Genomic_DNA"/>
</dbReference>
<dbReference type="GO" id="GO:0005829">
    <property type="term" value="C:cytosol"/>
    <property type="evidence" value="ECO:0007669"/>
    <property type="project" value="TreeGrafter"/>
</dbReference>
<dbReference type="InterPro" id="IPR051199">
    <property type="entry name" value="LPS_LOS_Heptosyltrfase"/>
</dbReference>
<comment type="caution">
    <text evidence="3">The sequence shown here is derived from an EMBL/GenBank/DDBJ whole genome shotgun (WGS) entry which is preliminary data.</text>
</comment>